<dbReference type="PANTHER" id="PTHR23052">
    <property type="entry name" value="AXONEMAL DYNEIN LIGHT CHAIN DOMAIN-CONTAINING PROTEIN 1"/>
    <property type="match status" value="1"/>
</dbReference>
<dbReference type="AlphaFoldDB" id="A0AA85FD78"/>
<keyword evidence="1" id="KW-1185">Reference proteome</keyword>
<dbReference type="InterPro" id="IPR052845">
    <property type="entry name" value="Axonemal_dynein_LC_domain"/>
</dbReference>
<evidence type="ECO:0000313" key="2">
    <source>
        <dbReference type="WBParaSite" id="SRDH1_46240.1"/>
    </source>
</evidence>
<name>A0AA85FD78_9TREM</name>
<protein>
    <submittedName>
        <fullName evidence="2">Uncharacterized protein</fullName>
    </submittedName>
</protein>
<reference evidence="2" key="2">
    <citation type="submission" date="2023-11" db="UniProtKB">
        <authorList>
            <consortium name="WormBaseParasite"/>
        </authorList>
    </citation>
    <scope>IDENTIFICATION</scope>
</reference>
<organism evidence="1 2">
    <name type="scientific">Schistosoma rodhaini</name>
    <dbReference type="NCBI Taxonomy" id="6188"/>
    <lineage>
        <taxon>Eukaryota</taxon>
        <taxon>Metazoa</taxon>
        <taxon>Spiralia</taxon>
        <taxon>Lophotrochozoa</taxon>
        <taxon>Platyhelminthes</taxon>
        <taxon>Trematoda</taxon>
        <taxon>Digenea</taxon>
        <taxon>Strigeidida</taxon>
        <taxon>Schistosomatoidea</taxon>
        <taxon>Schistosomatidae</taxon>
        <taxon>Schistosoma</taxon>
    </lineage>
</organism>
<dbReference type="WBParaSite" id="SRDH1_46240.1">
    <property type="protein sequence ID" value="SRDH1_46240.1"/>
    <property type="gene ID" value="SRDH1_46240"/>
</dbReference>
<proteinExistence type="predicted"/>
<accession>A0AA85FD78</accession>
<sequence>MTWPLWSFQRNRKRFKYLLENLLRNSVSGGQCIIVPMCFHEHALNRLTTEGLSHRSFSMVKFDVFNAIHFEDNQFTVFCKDTSGQIIMLPKLLPTSCKDSEAVKLRELPLDVCLPHDNNRNSTNFTMIFLRSIDEENRYYHNYLKNIIFQETVQCYERGKLLADIRMIYKKFIESLPIKFSNIFTELFCQEILCQEALHLNEKYVNETMNIFRRMKIITETNEAYAIGQKAMEIKLKSKLSEVSMKEYFLNEFKQYYTNQRNHSKDRLDIMKNDYKLWNMLLKVLNYHVYNQLSNIEQSNVSNLATVCFNLQQTIEIWGFIGKWLIDIFKLYDLTILNQIDKVILKDWYILYESMEKDLYIQNDECKEYLEKLDSMLKSLDVYFKHDRLINTQNSLDGPLDLLQNLLKVSNECLDLFNGEHVLNIEEKLQKLDQIQIDWFELFYQSSHFNELMLDNPMNYEKEITIQLQKDLKNMISNRRIQLQGENGIIQLLTKLVRNIDFIQFIQSNTINDENSKNHLTVRLDHPNRITNEFEVYNKKFWQQYQNWTETIKNILDCKWQTDNNELSLKQMSIPDSINEIDSINSSSSSSSSRFSQPTVAFEEWNPIHHHNENKNVLNYLQNIKKWLELMKNRIETIYEMRNKQITYEQITIIQQLNRQMRNDQQNVPMATNSTRQKSFNELTELLYKLATRMMKHLDEKNISICYNHKTILSRLNSFKFYAERWNEYLNKIEDLDATQTFKNVKDYLNVQSGNEKLIGVYNQSIIRYLQSTDGTIRESLLANILNGQPVETINDTESTIELPRHLLDTNLAYLALLKQNEYSQLVPKTETMSMEYDKETAIIEQQWINLCHTTECLEHQLSMKQDELKRLTDILQIKMEVLDEQ</sequence>
<evidence type="ECO:0000313" key="1">
    <source>
        <dbReference type="Proteomes" id="UP000050792"/>
    </source>
</evidence>
<dbReference type="Proteomes" id="UP000050792">
    <property type="component" value="Unassembled WGS sequence"/>
</dbReference>
<reference evidence="1" key="1">
    <citation type="submission" date="2022-06" db="EMBL/GenBank/DDBJ databases">
        <authorList>
            <person name="Berger JAMES D."/>
            <person name="Berger JAMES D."/>
        </authorList>
    </citation>
    <scope>NUCLEOTIDE SEQUENCE [LARGE SCALE GENOMIC DNA]</scope>
</reference>
<dbReference type="PANTHER" id="PTHR23052:SF1">
    <property type="entry name" value="AXONEMAL DYNEIN LIGHT CHAIN DOMAIN-CONTAINING PROTEIN 1"/>
    <property type="match status" value="1"/>
</dbReference>